<keyword evidence="3 5" id="KW-0067">ATP-binding</keyword>
<evidence type="ECO:0000256" key="1">
    <source>
        <dbReference type="ARBA" id="ARBA00022448"/>
    </source>
</evidence>
<reference evidence="5 6" key="1">
    <citation type="submission" date="2017-03" db="EMBL/GenBank/DDBJ databases">
        <title>Genome sequence of Clostridium hungatei DSM 14427.</title>
        <authorList>
            <person name="Poehlein A."/>
            <person name="Daniel R."/>
        </authorList>
    </citation>
    <scope>NUCLEOTIDE SEQUENCE [LARGE SCALE GENOMIC DNA]</scope>
    <source>
        <strain evidence="5 6">DSM 14427</strain>
    </source>
</reference>
<evidence type="ECO:0000256" key="3">
    <source>
        <dbReference type="ARBA" id="ARBA00022840"/>
    </source>
</evidence>
<dbReference type="RefSeq" id="WP_080065144.1">
    <property type="nucleotide sequence ID" value="NZ_MZGX01000018.1"/>
</dbReference>
<dbReference type="EMBL" id="MZGX01000018">
    <property type="protein sequence ID" value="OPX43342.1"/>
    <property type="molecule type" value="Genomic_DNA"/>
</dbReference>
<dbReference type="GO" id="GO:0005524">
    <property type="term" value="F:ATP binding"/>
    <property type="evidence" value="ECO:0007669"/>
    <property type="project" value="UniProtKB-KW"/>
</dbReference>
<evidence type="ECO:0000313" key="6">
    <source>
        <dbReference type="Proteomes" id="UP000191554"/>
    </source>
</evidence>
<dbReference type="PANTHER" id="PTHR42788:SF13">
    <property type="entry name" value="ALIPHATIC SULFONATES IMPORT ATP-BINDING PROTEIN SSUB"/>
    <property type="match status" value="1"/>
</dbReference>
<dbReference type="CDD" id="cd03293">
    <property type="entry name" value="ABC_NrtD_SsuB_transporters"/>
    <property type="match status" value="1"/>
</dbReference>
<feature type="domain" description="ABC transporter" evidence="4">
    <location>
        <begin position="11"/>
        <end position="241"/>
    </location>
</feature>
<name>A0A1V4SHC8_RUMHU</name>
<keyword evidence="5" id="KW-0378">Hydrolase</keyword>
<dbReference type="Gene3D" id="3.40.50.300">
    <property type="entry name" value="P-loop containing nucleotide triphosphate hydrolases"/>
    <property type="match status" value="1"/>
</dbReference>
<dbReference type="PANTHER" id="PTHR42788">
    <property type="entry name" value="TAURINE IMPORT ATP-BINDING PROTEIN-RELATED"/>
    <property type="match status" value="1"/>
</dbReference>
<gene>
    <name evidence="5" type="primary">ssuB_5</name>
    <name evidence="5" type="ORF">CLHUN_26870</name>
</gene>
<comment type="caution">
    <text evidence="5">The sequence shown here is derived from an EMBL/GenBank/DDBJ whole genome shotgun (WGS) entry which is preliminary data.</text>
</comment>
<dbReference type="PROSITE" id="PS00211">
    <property type="entry name" value="ABC_TRANSPORTER_1"/>
    <property type="match status" value="1"/>
</dbReference>
<dbReference type="GO" id="GO:0016887">
    <property type="term" value="F:ATP hydrolysis activity"/>
    <property type="evidence" value="ECO:0007669"/>
    <property type="project" value="InterPro"/>
</dbReference>
<organism evidence="5 6">
    <name type="scientific">Ruminiclostridium hungatei</name>
    <name type="common">Clostridium hungatei</name>
    <dbReference type="NCBI Taxonomy" id="48256"/>
    <lineage>
        <taxon>Bacteria</taxon>
        <taxon>Bacillati</taxon>
        <taxon>Bacillota</taxon>
        <taxon>Clostridia</taxon>
        <taxon>Eubacteriales</taxon>
        <taxon>Oscillospiraceae</taxon>
        <taxon>Ruminiclostridium</taxon>
    </lineage>
</organism>
<protein>
    <submittedName>
        <fullName evidence="5">Aliphatic sulfonates import ATP-binding protein SsuB</fullName>
        <ecNumber evidence="5">3.6.3.-</ecNumber>
    </submittedName>
</protein>
<dbReference type="Pfam" id="PF00005">
    <property type="entry name" value="ABC_tran"/>
    <property type="match status" value="1"/>
</dbReference>
<dbReference type="PROSITE" id="PS50893">
    <property type="entry name" value="ABC_TRANSPORTER_2"/>
    <property type="match status" value="1"/>
</dbReference>
<dbReference type="InterPro" id="IPR027417">
    <property type="entry name" value="P-loop_NTPase"/>
</dbReference>
<proteinExistence type="predicted"/>
<dbReference type="Proteomes" id="UP000191554">
    <property type="component" value="Unassembled WGS sequence"/>
</dbReference>
<dbReference type="EC" id="3.6.3.-" evidence="5"/>
<keyword evidence="2" id="KW-0547">Nucleotide-binding</keyword>
<keyword evidence="1" id="KW-0813">Transport</keyword>
<dbReference type="STRING" id="48256.CLHUN_26870"/>
<dbReference type="InterPro" id="IPR003593">
    <property type="entry name" value="AAA+_ATPase"/>
</dbReference>
<dbReference type="InterPro" id="IPR003439">
    <property type="entry name" value="ABC_transporter-like_ATP-bd"/>
</dbReference>
<dbReference type="SMART" id="SM00382">
    <property type="entry name" value="AAA"/>
    <property type="match status" value="1"/>
</dbReference>
<sequence>MNTKDSNHLPLIIKKLHKSYKIDSDTVDVLEDINLTVRPGEFISIVGASGCGKSTLLRLIIGLEKNYQGQILHGDKPIKGPSSDRGMVFQQARLFPWLTVEKNIEFGIVGKLSEVEKTKIIEEHIELVGLKGFEKAYPHQLSGGMQQRVSIARALVNRPDVLLLDEPFGALDALTRINMQQEILRIWQAEKTTMILVTHDIDEAIYLGDRVLVISNRPGKIKKNIPVELSRPRERSDYDFVRIRKEIYREFFTQEEKNLEYFI</sequence>
<dbReference type="SUPFAM" id="SSF52540">
    <property type="entry name" value="P-loop containing nucleoside triphosphate hydrolases"/>
    <property type="match status" value="1"/>
</dbReference>
<dbReference type="OrthoDB" id="9801958at2"/>
<accession>A0A1V4SHC8</accession>
<dbReference type="InterPro" id="IPR050166">
    <property type="entry name" value="ABC_transporter_ATP-bind"/>
</dbReference>
<keyword evidence="6" id="KW-1185">Reference proteome</keyword>
<dbReference type="InterPro" id="IPR017871">
    <property type="entry name" value="ABC_transporter-like_CS"/>
</dbReference>
<dbReference type="AlphaFoldDB" id="A0A1V4SHC8"/>
<evidence type="ECO:0000259" key="4">
    <source>
        <dbReference type="PROSITE" id="PS50893"/>
    </source>
</evidence>
<evidence type="ECO:0000313" key="5">
    <source>
        <dbReference type="EMBL" id="OPX43342.1"/>
    </source>
</evidence>
<evidence type="ECO:0000256" key="2">
    <source>
        <dbReference type="ARBA" id="ARBA00022741"/>
    </source>
</evidence>